<evidence type="ECO:0000313" key="1">
    <source>
        <dbReference type="EMBL" id="TGZ53664.1"/>
    </source>
</evidence>
<reference evidence="1 2" key="1">
    <citation type="journal article" date="2019" name="Philos. Trans. R. Soc. Lond., B, Biol. Sci.">
        <title>Ant behaviour and brain gene expression of defending hosts depend on the ecological success of the intruding social parasite.</title>
        <authorList>
            <person name="Kaur R."/>
            <person name="Stoldt M."/>
            <person name="Jongepier E."/>
            <person name="Feldmeyer B."/>
            <person name="Menzel F."/>
            <person name="Bornberg-Bauer E."/>
            <person name="Foitzik S."/>
        </authorList>
    </citation>
    <scope>NUCLEOTIDE SEQUENCE [LARGE SCALE GENOMIC DNA]</scope>
    <source>
        <tissue evidence="1">Whole body</tissue>
    </source>
</reference>
<name>A0A4V3SBP0_9HYME</name>
<organism evidence="1 2">
    <name type="scientific">Temnothorax longispinosus</name>
    <dbReference type="NCBI Taxonomy" id="300112"/>
    <lineage>
        <taxon>Eukaryota</taxon>
        <taxon>Metazoa</taxon>
        <taxon>Ecdysozoa</taxon>
        <taxon>Arthropoda</taxon>
        <taxon>Hexapoda</taxon>
        <taxon>Insecta</taxon>
        <taxon>Pterygota</taxon>
        <taxon>Neoptera</taxon>
        <taxon>Endopterygota</taxon>
        <taxon>Hymenoptera</taxon>
        <taxon>Apocrita</taxon>
        <taxon>Aculeata</taxon>
        <taxon>Formicoidea</taxon>
        <taxon>Formicidae</taxon>
        <taxon>Myrmicinae</taxon>
        <taxon>Temnothorax</taxon>
    </lineage>
</organism>
<evidence type="ECO:0000313" key="2">
    <source>
        <dbReference type="Proteomes" id="UP000310200"/>
    </source>
</evidence>
<proteinExistence type="predicted"/>
<accession>A0A4V3SBP0</accession>
<keyword evidence="2" id="KW-1185">Reference proteome</keyword>
<sequence>MMPDHDEIRTSKMPIYASAIVVREIIAASAINVGESFIIASSNVFSFSNNGPLLKIGRRCRRRLRGYELSRT</sequence>
<dbReference type="Proteomes" id="UP000310200">
    <property type="component" value="Unassembled WGS sequence"/>
</dbReference>
<dbReference type="AlphaFoldDB" id="A0A4V3SBP0"/>
<dbReference type="EMBL" id="QBLH01000968">
    <property type="protein sequence ID" value="TGZ53664.1"/>
    <property type="molecule type" value="Genomic_DNA"/>
</dbReference>
<gene>
    <name evidence="1" type="ORF">DBV15_04914</name>
</gene>
<protein>
    <submittedName>
        <fullName evidence="1">Uncharacterized protein</fullName>
    </submittedName>
</protein>
<comment type="caution">
    <text evidence="1">The sequence shown here is derived from an EMBL/GenBank/DDBJ whole genome shotgun (WGS) entry which is preliminary data.</text>
</comment>